<dbReference type="UniPathway" id="UPA00060"/>
<keyword evidence="3" id="KW-0560">Oxidoreductase</keyword>
<organism evidence="5 6">
    <name type="scientific">Faunimonas pinastri</name>
    <dbReference type="NCBI Taxonomy" id="1855383"/>
    <lineage>
        <taxon>Bacteria</taxon>
        <taxon>Pseudomonadati</taxon>
        <taxon>Pseudomonadota</taxon>
        <taxon>Alphaproteobacteria</taxon>
        <taxon>Hyphomicrobiales</taxon>
        <taxon>Afifellaceae</taxon>
        <taxon>Faunimonas</taxon>
    </lineage>
</organism>
<dbReference type="AlphaFoldDB" id="A0A1H9NW47"/>
<evidence type="ECO:0000256" key="2">
    <source>
        <dbReference type="ARBA" id="ARBA00022977"/>
    </source>
</evidence>
<evidence type="ECO:0000313" key="6">
    <source>
        <dbReference type="Proteomes" id="UP000199647"/>
    </source>
</evidence>
<comment type="pathway">
    <text evidence="1">Cofactor biosynthesis; thiamine diphosphate biosynthesis.</text>
</comment>
<evidence type="ECO:0000256" key="1">
    <source>
        <dbReference type="ARBA" id="ARBA00004948"/>
    </source>
</evidence>
<dbReference type="SUPFAM" id="SSF54373">
    <property type="entry name" value="FAD-linked reductases, C-terminal domain"/>
    <property type="match status" value="1"/>
</dbReference>
<dbReference type="GO" id="GO:0050660">
    <property type="term" value="F:flavin adenine dinucleotide binding"/>
    <property type="evidence" value="ECO:0007669"/>
    <property type="project" value="InterPro"/>
</dbReference>
<dbReference type="GO" id="GO:0016491">
    <property type="term" value="F:oxidoreductase activity"/>
    <property type="evidence" value="ECO:0007669"/>
    <property type="project" value="UniProtKB-KW"/>
</dbReference>
<dbReference type="STRING" id="1855383.SAMN05216548_11775"/>
<dbReference type="EMBL" id="FOFG01000017">
    <property type="protein sequence ID" value="SER40264.1"/>
    <property type="molecule type" value="Genomic_DNA"/>
</dbReference>
<evidence type="ECO:0000259" key="4">
    <source>
        <dbReference type="Pfam" id="PF01266"/>
    </source>
</evidence>
<dbReference type="InterPro" id="IPR012727">
    <property type="entry name" value="Gly_oxidase_ThiO"/>
</dbReference>
<dbReference type="GO" id="GO:0009228">
    <property type="term" value="P:thiamine biosynthetic process"/>
    <property type="evidence" value="ECO:0007669"/>
    <property type="project" value="UniProtKB-KW"/>
</dbReference>
<dbReference type="PANTHER" id="PTHR13847">
    <property type="entry name" value="SARCOSINE DEHYDROGENASE-RELATED"/>
    <property type="match status" value="1"/>
</dbReference>
<proteinExistence type="predicted"/>
<dbReference type="Gene3D" id="3.30.9.10">
    <property type="entry name" value="D-Amino Acid Oxidase, subunit A, domain 2"/>
    <property type="match status" value="1"/>
</dbReference>
<dbReference type="InterPro" id="IPR006076">
    <property type="entry name" value="FAD-dep_OxRdtase"/>
</dbReference>
<dbReference type="GO" id="GO:0005737">
    <property type="term" value="C:cytoplasm"/>
    <property type="evidence" value="ECO:0007669"/>
    <property type="project" value="TreeGrafter"/>
</dbReference>
<name>A0A1H9NW47_9HYPH</name>
<dbReference type="NCBIfam" id="TIGR02352">
    <property type="entry name" value="thiamin_ThiO"/>
    <property type="match status" value="1"/>
</dbReference>
<dbReference type="Proteomes" id="UP000199647">
    <property type="component" value="Unassembled WGS sequence"/>
</dbReference>
<dbReference type="Pfam" id="PF01266">
    <property type="entry name" value="DAO"/>
    <property type="match status" value="1"/>
</dbReference>
<dbReference type="SUPFAM" id="SSF51905">
    <property type="entry name" value="FAD/NAD(P)-binding domain"/>
    <property type="match status" value="1"/>
</dbReference>
<reference evidence="5 6" key="1">
    <citation type="submission" date="2016-10" db="EMBL/GenBank/DDBJ databases">
        <authorList>
            <person name="de Groot N.N."/>
        </authorList>
    </citation>
    <scope>NUCLEOTIDE SEQUENCE [LARGE SCALE GENOMIC DNA]</scope>
    <source>
        <strain evidence="5 6">A52C2</strain>
    </source>
</reference>
<dbReference type="PANTHER" id="PTHR13847:SF289">
    <property type="entry name" value="GLYCINE OXIDASE"/>
    <property type="match status" value="1"/>
</dbReference>
<feature type="domain" description="FAD dependent oxidoreductase" evidence="4">
    <location>
        <begin position="2"/>
        <end position="313"/>
    </location>
</feature>
<keyword evidence="6" id="KW-1185">Reference proteome</keyword>
<evidence type="ECO:0000313" key="5">
    <source>
        <dbReference type="EMBL" id="SER40264.1"/>
    </source>
</evidence>
<dbReference type="RefSeq" id="WP_092499204.1">
    <property type="nucleotide sequence ID" value="NZ_FOFG01000017.1"/>
</dbReference>
<dbReference type="Gene3D" id="3.50.50.60">
    <property type="entry name" value="FAD/NAD(P)-binding domain"/>
    <property type="match status" value="1"/>
</dbReference>
<dbReference type="InterPro" id="IPR036188">
    <property type="entry name" value="FAD/NAD-bd_sf"/>
</dbReference>
<gene>
    <name evidence="5" type="ORF">SAMN05216548_11775</name>
</gene>
<dbReference type="GO" id="GO:0009229">
    <property type="term" value="P:thiamine diphosphate biosynthetic process"/>
    <property type="evidence" value="ECO:0007669"/>
    <property type="project" value="UniProtKB-UniPathway"/>
</dbReference>
<sequence>MRVAVIGAGVMGLTTALALREQGADVEILERSASLAAEACSRFAGGMLAPWCEGESAEPLVVRLGQEALDYWPRHVPAERLGSLVLAQRRDAPELDRFARRTDRFERLDEAALGELEPDLAGRFARALFFREEGHLDPRETLKLLAAKLEAAGVPIRFGVDADANAPAADRIVDCRGLAAQDRLPDLRGVKGEMLILRCPDVSVSRPVRLLHPRFPLYIVPRGGGVYMVGATSIESGERSRVTARSMVELLNAAYALHPAFAEAEILEIGSDARPAFPDNLPRIRRDGDRLMVNGLYRHGFLLSPALARMAADIVMNDVSFPEVTR</sequence>
<protein>
    <submittedName>
        <fullName evidence="5">Glycine oxidase</fullName>
    </submittedName>
</protein>
<accession>A0A1H9NW47</accession>
<evidence type="ECO:0000256" key="3">
    <source>
        <dbReference type="ARBA" id="ARBA00023002"/>
    </source>
</evidence>
<dbReference type="OrthoDB" id="9790035at2"/>
<keyword evidence="2" id="KW-0784">Thiamine biosynthesis</keyword>